<dbReference type="RefSeq" id="WP_162446177.1">
    <property type="nucleotide sequence ID" value="NZ_CP048222.1"/>
</dbReference>
<dbReference type="Proteomes" id="UP000480178">
    <property type="component" value="Chromosome"/>
</dbReference>
<accession>A0A6C0GQ43</accession>
<keyword evidence="2" id="KW-0472">Membrane</keyword>
<feature type="transmembrane region" description="Helical" evidence="2">
    <location>
        <begin position="6"/>
        <end position="24"/>
    </location>
</feature>
<feature type="region of interest" description="Disordered" evidence="1">
    <location>
        <begin position="31"/>
        <end position="81"/>
    </location>
</feature>
<proteinExistence type="predicted"/>
<sequence>MTVKYLFLWILSFATVTWILIKALRKSYFPPNNDDDGGTPVDINLPVYDPPSGNGLDDLLVDRPPKNLGDSPTRPIPQRMR</sequence>
<evidence type="ECO:0000256" key="2">
    <source>
        <dbReference type="SAM" id="Phobius"/>
    </source>
</evidence>
<evidence type="ECO:0000313" key="4">
    <source>
        <dbReference type="Proteomes" id="UP000480178"/>
    </source>
</evidence>
<name>A0A6C0GQ43_9BACT</name>
<dbReference type="AlphaFoldDB" id="A0A6C0GQ43"/>
<protein>
    <submittedName>
        <fullName evidence="3">Uncharacterized protein</fullName>
    </submittedName>
</protein>
<reference evidence="3 4" key="1">
    <citation type="submission" date="2020-01" db="EMBL/GenBank/DDBJ databases">
        <authorList>
            <person name="Kim M.K."/>
        </authorList>
    </citation>
    <scope>NUCLEOTIDE SEQUENCE [LARGE SCALE GENOMIC DNA]</scope>
    <source>
        <strain evidence="3 4">172606-1</strain>
    </source>
</reference>
<evidence type="ECO:0000313" key="3">
    <source>
        <dbReference type="EMBL" id="QHT70195.1"/>
    </source>
</evidence>
<evidence type="ECO:0000256" key="1">
    <source>
        <dbReference type="SAM" id="MobiDB-lite"/>
    </source>
</evidence>
<dbReference type="EMBL" id="CP048222">
    <property type="protein sequence ID" value="QHT70195.1"/>
    <property type="molecule type" value="Genomic_DNA"/>
</dbReference>
<keyword evidence="2" id="KW-0812">Transmembrane</keyword>
<organism evidence="3 4">
    <name type="scientific">Rhodocytophaga rosea</name>
    <dbReference type="NCBI Taxonomy" id="2704465"/>
    <lineage>
        <taxon>Bacteria</taxon>
        <taxon>Pseudomonadati</taxon>
        <taxon>Bacteroidota</taxon>
        <taxon>Cytophagia</taxon>
        <taxon>Cytophagales</taxon>
        <taxon>Rhodocytophagaceae</taxon>
        <taxon>Rhodocytophaga</taxon>
    </lineage>
</organism>
<keyword evidence="2" id="KW-1133">Transmembrane helix</keyword>
<gene>
    <name evidence="3" type="ORF">GXP67_27890</name>
</gene>
<dbReference type="KEGG" id="rhoz:GXP67_27890"/>
<keyword evidence="4" id="KW-1185">Reference proteome</keyword>